<organism evidence="7 8">
    <name type="scientific">Brevundimonas goettingensis</name>
    <dbReference type="NCBI Taxonomy" id="2774190"/>
    <lineage>
        <taxon>Bacteria</taxon>
        <taxon>Pseudomonadati</taxon>
        <taxon>Pseudomonadota</taxon>
        <taxon>Alphaproteobacteria</taxon>
        <taxon>Caulobacterales</taxon>
        <taxon>Caulobacteraceae</taxon>
        <taxon>Brevundimonas</taxon>
    </lineage>
</organism>
<feature type="region of interest" description="Disordered" evidence="5">
    <location>
        <begin position="1"/>
        <end position="28"/>
    </location>
</feature>
<keyword evidence="3 4" id="KW-0443">Lipid metabolism</keyword>
<dbReference type="InterPro" id="IPR050301">
    <property type="entry name" value="NTE"/>
</dbReference>
<dbReference type="Gene3D" id="3.40.1090.10">
    <property type="entry name" value="Cytosolic phospholipase A2 catalytic domain"/>
    <property type="match status" value="2"/>
</dbReference>
<dbReference type="PANTHER" id="PTHR14226:SF78">
    <property type="entry name" value="SLR0060 PROTEIN"/>
    <property type="match status" value="1"/>
</dbReference>
<protein>
    <submittedName>
        <fullName evidence="7">Patatin-like phospholipase family protein</fullName>
    </submittedName>
</protein>
<feature type="short sequence motif" description="GXGXXG" evidence="4">
    <location>
        <begin position="35"/>
        <end position="40"/>
    </location>
</feature>
<feature type="active site" description="Proton acceptor" evidence="4">
    <location>
        <position position="217"/>
    </location>
</feature>
<dbReference type="SUPFAM" id="SSF52151">
    <property type="entry name" value="FabD/lysophospholipase-like"/>
    <property type="match status" value="1"/>
</dbReference>
<evidence type="ECO:0000256" key="4">
    <source>
        <dbReference type="PROSITE-ProRule" id="PRU01161"/>
    </source>
</evidence>
<dbReference type="PANTHER" id="PTHR14226">
    <property type="entry name" value="NEUROPATHY TARGET ESTERASE/SWISS CHEESE D.MELANOGASTER"/>
    <property type="match status" value="1"/>
</dbReference>
<proteinExistence type="predicted"/>
<evidence type="ECO:0000256" key="2">
    <source>
        <dbReference type="ARBA" id="ARBA00022963"/>
    </source>
</evidence>
<feature type="active site" description="Nucleophile" evidence="4">
    <location>
        <position position="65"/>
    </location>
</feature>
<reference evidence="7" key="1">
    <citation type="submission" date="2020-09" db="EMBL/GenBank/DDBJ databases">
        <title>Brevundimonas sp. LVF2 isolated from a puddle in Goettingen, Germany.</title>
        <authorList>
            <person name="Friedrich I."/>
            <person name="Klassen A."/>
            <person name="Hannes N."/>
            <person name="Schneider D."/>
            <person name="Hertel R."/>
            <person name="Daniel R."/>
        </authorList>
    </citation>
    <scope>NUCLEOTIDE SEQUENCE</scope>
    <source>
        <strain evidence="7">LVF2</strain>
    </source>
</reference>
<keyword evidence="8" id="KW-1185">Reference proteome</keyword>
<keyword evidence="1 4" id="KW-0378">Hydrolase</keyword>
<dbReference type="EMBL" id="CP062222">
    <property type="protein sequence ID" value="QTC92640.1"/>
    <property type="molecule type" value="Genomic_DNA"/>
</dbReference>
<dbReference type="GO" id="GO:0016042">
    <property type="term" value="P:lipid catabolic process"/>
    <property type="evidence" value="ECO:0007669"/>
    <property type="project" value="UniProtKB-UniRule"/>
</dbReference>
<feature type="domain" description="PNPLA" evidence="6">
    <location>
        <begin position="31"/>
        <end position="230"/>
    </location>
</feature>
<evidence type="ECO:0000256" key="5">
    <source>
        <dbReference type="SAM" id="MobiDB-lite"/>
    </source>
</evidence>
<evidence type="ECO:0000259" key="6">
    <source>
        <dbReference type="PROSITE" id="PS51635"/>
    </source>
</evidence>
<evidence type="ECO:0000256" key="1">
    <source>
        <dbReference type="ARBA" id="ARBA00022801"/>
    </source>
</evidence>
<dbReference type="KEGG" id="bgoe:IFJ75_07190"/>
<dbReference type="InterPro" id="IPR002641">
    <property type="entry name" value="PNPLA_dom"/>
</dbReference>
<dbReference type="PROSITE" id="PS51635">
    <property type="entry name" value="PNPLA"/>
    <property type="match status" value="1"/>
</dbReference>
<feature type="short sequence motif" description="DGA/G" evidence="4">
    <location>
        <begin position="217"/>
        <end position="219"/>
    </location>
</feature>
<evidence type="ECO:0000256" key="3">
    <source>
        <dbReference type="ARBA" id="ARBA00023098"/>
    </source>
</evidence>
<dbReference type="InterPro" id="IPR016035">
    <property type="entry name" value="Acyl_Trfase/lysoPLipase"/>
</dbReference>
<dbReference type="AlphaFoldDB" id="A0A975C625"/>
<dbReference type="RefSeq" id="WP_207931920.1">
    <property type="nucleotide sequence ID" value="NZ_CP062222.1"/>
</dbReference>
<dbReference type="GO" id="GO:0016787">
    <property type="term" value="F:hydrolase activity"/>
    <property type="evidence" value="ECO:0007669"/>
    <property type="project" value="UniProtKB-UniRule"/>
</dbReference>
<gene>
    <name evidence="7" type="ORF">IFJ75_07190</name>
</gene>
<dbReference type="Pfam" id="PF01734">
    <property type="entry name" value="Patatin"/>
    <property type="match status" value="1"/>
</dbReference>
<evidence type="ECO:0000313" key="8">
    <source>
        <dbReference type="Proteomes" id="UP000663918"/>
    </source>
</evidence>
<dbReference type="Proteomes" id="UP000663918">
    <property type="component" value="Chromosome"/>
</dbReference>
<accession>A0A975C625</accession>
<name>A0A975C625_9CAUL</name>
<comment type="caution">
    <text evidence="4">Lacks conserved residue(s) required for the propagation of feature annotation.</text>
</comment>
<keyword evidence="2 4" id="KW-0442">Lipid degradation</keyword>
<sequence length="363" mass="39724">MALFKRKPPTPAKAAAAKPSEPPNGKKPIALALQGGGAHGAFQWGILDRLLEDDRLDIRAVTAASAGAMNGAALVSGLAKGGAAEARNSLDKLWRETNQSGGRNVFGDSSIWSSAMTPNWLTDTPAWRSMETLAGSMSPYQFNPFNLNPLKRVLDAAIDFEAVRASDIRLFVAATAVRHARARIFTTAEITDQVLLASACLPHLFQAVEIEGEPYWDGGYLANPPLWPLFYADTPDDVLLMTLNPFEREEAPRAAGEIMDRLNEVVFNAPLAAELRAVAFVQELIEEGRLKEDARGRYRHILMHAIEADGWLGDQSLGSKFNTEWTYLNSLKAKGRQAAEEWLSTCFDQVGVRSSVDLQARFA</sequence>
<evidence type="ECO:0000313" key="7">
    <source>
        <dbReference type="EMBL" id="QTC92640.1"/>
    </source>
</evidence>